<feature type="region of interest" description="Disordered" evidence="2">
    <location>
        <begin position="240"/>
        <end position="279"/>
    </location>
</feature>
<dbReference type="EMBL" id="JAAAJB010001723">
    <property type="protein sequence ID" value="KAG0247446.1"/>
    <property type="molecule type" value="Genomic_DNA"/>
</dbReference>
<dbReference type="OrthoDB" id="2430034at2759"/>
<feature type="non-terminal residue" evidence="4">
    <location>
        <position position="279"/>
    </location>
</feature>
<feature type="non-terminal residue" evidence="4">
    <location>
        <position position="1"/>
    </location>
</feature>
<evidence type="ECO:0000313" key="4">
    <source>
        <dbReference type="EMBL" id="KAG0247446.1"/>
    </source>
</evidence>
<reference evidence="4" key="1">
    <citation type="journal article" date="2020" name="Fungal Divers.">
        <title>Resolving the Mortierellaceae phylogeny through synthesis of multi-gene phylogenetics and phylogenomics.</title>
        <authorList>
            <person name="Vandepol N."/>
            <person name="Liber J."/>
            <person name="Desiro A."/>
            <person name="Na H."/>
            <person name="Kennedy M."/>
            <person name="Barry K."/>
            <person name="Grigoriev I.V."/>
            <person name="Miller A.N."/>
            <person name="O'Donnell K."/>
            <person name="Stajich J.E."/>
            <person name="Bonito G."/>
        </authorList>
    </citation>
    <scope>NUCLEOTIDE SEQUENCE</scope>
    <source>
        <strain evidence="4">BC1065</strain>
    </source>
</reference>
<accession>A0A9P6PKT8</accession>
<comment type="caution">
    <text evidence="4">The sequence shown here is derived from an EMBL/GenBank/DDBJ whole genome shotgun (WGS) entry which is preliminary data.</text>
</comment>
<evidence type="ECO:0000256" key="1">
    <source>
        <dbReference type="ARBA" id="ARBA00023125"/>
    </source>
</evidence>
<dbReference type="AlphaFoldDB" id="A0A9P6PKT8"/>
<evidence type="ECO:0000313" key="5">
    <source>
        <dbReference type="Proteomes" id="UP000807716"/>
    </source>
</evidence>
<dbReference type="GO" id="GO:0003677">
    <property type="term" value="F:DNA binding"/>
    <property type="evidence" value="ECO:0007669"/>
    <property type="project" value="UniProtKB-KW"/>
</dbReference>
<feature type="compositionally biased region" description="Low complexity" evidence="2">
    <location>
        <begin position="1"/>
        <end position="51"/>
    </location>
</feature>
<protein>
    <recommendedName>
        <fullName evidence="3">Cas12f1-like TNB domain-containing protein</fullName>
    </recommendedName>
</protein>
<feature type="domain" description="Cas12f1-like TNB" evidence="3">
    <location>
        <begin position="167"/>
        <end position="234"/>
    </location>
</feature>
<evidence type="ECO:0000259" key="3">
    <source>
        <dbReference type="Pfam" id="PF07282"/>
    </source>
</evidence>
<name>A0A9P6PKT8_9FUNG</name>
<feature type="compositionally biased region" description="Gly residues" evidence="2">
    <location>
        <begin position="257"/>
        <end position="279"/>
    </location>
</feature>
<dbReference type="Pfam" id="PF07282">
    <property type="entry name" value="Cas12f1-like_TNB"/>
    <property type="match status" value="1"/>
</dbReference>
<feature type="region of interest" description="Disordered" evidence="2">
    <location>
        <begin position="1"/>
        <end position="62"/>
    </location>
</feature>
<organism evidence="4 5">
    <name type="scientific">Actinomortierella ambigua</name>
    <dbReference type="NCBI Taxonomy" id="1343610"/>
    <lineage>
        <taxon>Eukaryota</taxon>
        <taxon>Fungi</taxon>
        <taxon>Fungi incertae sedis</taxon>
        <taxon>Mucoromycota</taxon>
        <taxon>Mortierellomycotina</taxon>
        <taxon>Mortierellomycetes</taxon>
        <taxon>Mortierellales</taxon>
        <taxon>Mortierellaceae</taxon>
        <taxon>Actinomortierella</taxon>
    </lineage>
</organism>
<sequence>GSSSASDGSQAGSSSASDGSQAGSSSASGGSQAGSSSASGGSQAGSSPASGTVQAAPTQSGTGTRLDALNKFYLDLTFDSSGAARTSKHWFLRNRWDAKKAKTGTMDIAIDAILRLGGGSSTVPRQKLQEKAEASMPQASPTPPIDGNFVLGIGSGEFRGKQQYSLHGPFLRRLVSKARALGIICCKVKEAYTSKKCPRPLCTSDLDYDPKDRSKWCPVCKVYFDRDVVGAENIARILGAHMQGQPRPTKFNKPDSGDGGPPGGGGGGGGGGGPPTGGD</sequence>
<dbReference type="InterPro" id="IPR010095">
    <property type="entry name" value="Cas12f1-like_TNB"/>
</dbReference>
<dbReference type="Proteomes" id="UP000807716">
    <property type="component" value="Unassembled WGS sequence"/>
</dbReference>
<proteinExistence type="predicted"/>
<gene>
    <name evidence="4" type="ORF">DFQ27_002029</name>
</gene>
<feature type="compositionally biased region" description="Polar residues" evidence="2">
    <location>
        <begin position="52"/>
        <end position="62"/>
    </location>
</feature>
<keyword evidence="1" id="KW-0238">DNA-binding</keyword>
<evidence type="ECO:0000256" key="2">
    <source>
        <dbReference type="SAM" id="MobiDB-lite"/>
    </source>
</evidence>
<keyword evidence="5" id="KW-1185">Reference proteome</keyword>